<keyword evidence="3" id="KW-1185">Reference proteome</keyword>
<evidence type="ECO:0000256" key="1">
    <source>
        <dbReference type="SAM" id="Phobius"/>
    </source>
</evidence>
<feature type="transmembrane region" description="Helical" evidence="1">
    <location>
        <begin position="315"/>
        <end position="333"/>
    </location>
</feature>
<proteinExistence type="predicted"/>
<evidence type="ECO:0000313" key="3">
    <source>
        <dbReference type="Proteomes" id="UP000270342"/>
    </source>
</evidence>
<accession>A0A494XXG0</accession>
<name>A0A494XXG0_9BURK</name>
<keyword evidence="1" id="KW-1133">Transmembrane helix</keyword>
<keyword evidence="1" id="KW-0472">Membrane</keyword>
<comment type="caution">
    <text evidence="2">The sequence shown here is derived from an EMBL/GenBank/DDBJ whole genome shotgun (WGS) entry which is preliminary data.</text>
</comment>
<evidence type="ECO:0000313" key="2">
    <source>
        <dbReference type="EMBL" id="RKP53708.1"/>
    </source>
</evidence>
<keyword evidence="1" id="KW-0812">Transmembrane</keyword>
<sequence length="353" mass="38882">MLDSLWTVFNPLSGIRVNARIHAHDDLAEDVELLKAPPIDVGSDGPVFRYLDWPKSTEQAHPMRGISLGDSSVRILAALAEERAKPAPIGLSRLPPSTECKLVTLSGGFAVLSNRGCVVVDDWHEQRLRDSEIIPVMRRASEWRSQLRAHESNLIAFNAQWKGESDARGTGSALTEAWLKEKSLYQLLGQVALARSTLASQRVKASAAIPDANARLLYQQLKSFWELPEREAYVDQGYQQIEASVKALLEARSARLLRFLGMYGFPAFISSNFSKATAGLINSGLVAHPPTAFGHRLAWTLPPAAYDACMAGGELLTWIGWTLLLAWVVGAFYHRWDPVSTPKAAKGRKARST</sequence>
<protein>
    <submittedName>
        <fullName evidence="2">Uncharacterized protein</fullName>
    </submittedName>
</protein>
<reference evidence="2 3" key="1">
    <citation type="submission" date="2018-10" db="EMBL/GenBank/DDBJ databases">
        <title>Robbsia sp. DHC34, isolated from soil.</title>
        <authorList>
            <person name="Gao Z.-H."/>
            <person name="Qiu L.-H."/>
        </authorList>
    </citation>
    <scope>NUCLEOTIDE SEQUENCE [LARGE SCALE GENOMIC DNA]</scope>
    <source>
        <strain evidence="2 3">DHC34</strain>
    </source>
</reference>
<dbReference type="AlphaFoldDB" id="A0A494XXG0"/>
<gene>
    <name evidence="2" type="ORF">D7S86_15720</name>
</gene>
<organism evidence="2 3">
    <name type="scientific">Pararobbsia silviterrae</name>
    <dbReference type="NCBI Taxonomy" id="1792498"/>
    <lineage>
        <taxon>Bacteria</taxon>
        <taxon>Pseudomonadati</taxon>
        <taxon>Pseudomonadota</taxon>
        <taxon>Betaproteobacteria</taxon>
        <taxon>Burkholderiales</taxon>
        <taxon>Burkholderiaceae</taxon>
        <taxon>Pararobbsia</taxon>
    </lineage>
</organism>
<dbReference type="EMBL" id="RBZU01000006">
    <property type="protein sequence ID" value="RKP53708.1"/>
    <property type="molecule type" value="Genomic_DNA"/>
</dbReference>
<dbReference type="Proteomes" id="UP000270342">
    <property type="component" value="Unassembled WGS sequence"/>
</dbReference>